<name>A0A9X2KEQ1_9HYPH</name>
<dbReference type="EMBL" id="JALHBS010000032">
    <property type="protein sequence ID" value="MCP3054686.1"/>
    <property type="molecule type" value="Genomic_DNA"/>
</dbReference>
<dbReference type="AlphaFoldDB" id="A0A9X2KEQ1"/>
<protein>
    <submittedName>
        <fullName evidence="2">DUF995 domain-containing protein</fullName>
    </submittedName>
</protein>
<gene>
    <name evidence="2" type="ORF">MJ956_05935</name>
</gene>
<comment type="caution">
    <text evidence="2">The sequence shown here is derived from an EMBL/GenBank/DDBJ whole genome shotgun (WGS) entry which is preliminary data.</text>
</comment>
<dbReference type="RefSeq" id="WP_253963554.1">
    <property type="nucleotide sequence ID" value="NZ_JALHBS010000032.1"/>
</dbReference>
<feature type="chain" id="PRO_5040961508" evidence="1">
    <location>
        <begin position="16"/>
        <end position="168"/>
    </location>
</feature>
<evidence type="ECO:0000256" key="1">
    <source>
        <dbReference type="SAM" id="SignalP"/>
    </source>
</evidence>
<evidence type="ECO:0000313" key="2">
    <source>
        <dbReference type="EMBL" id="MCP3054686.1"/>
    </source>
</evidence>
<evidence type="ECO:0000313" key="3">
    <source>
        <dbReference type="Proteomes" id="UP001155220"/>
    </source>
</evidence>
<dbReference type="InterPro" id="IPR009337">
    <property type="entry name" value="DUF995"/>
</dbReference>
<organism evidence="2 3">
    <name type="scientific">Aurantimonas marianensis</name>
    <dbReference type="NCBI Taxonomy" id="2920428"/>
    <lineage>
        <taxon>Bacteria</taxon>
        <taxon>Pseudomonadati</taxon>
        <taxon>Pseudomonadota</taxon>
        <taxon>Alphaproteobacteria</taxon>
        <taxon>Hyphomicrobiales</taxon>
        <taxon>Aurantimonadaceae</taxon>
        <taxon>Aurantimonas</taxon>
    </lineage>
</organism>
<sequence>MKCLSYLSISLIAMAISGTDAGARNEGKLPKNAEPLSSDEISKIYEGHSVNYKTKKSDIFYVWLSGGKVLGIATDLKDKSSNGYAEGGWAVKENQICYNYDWFDKDRKVVFQDEKCKEWYRSGNQVWIKNTKDEDKWIGDIYKADDELKKIIQKDVVSGRFEKVKSSM</sequence>
<dbReference type="Pfam" id="PF06191">
    <property type="entry name" value="DUF995"/>
    <property type="match status" value="1"/>
</dbReference>
<accession>A0A9X2KEQ1</accession>
<feature type="signal peptide" evidence="1">
    <location>
        <begin position="1"/>
        <end position="15"/>
    </location>
</feature>
<reference evidence="2" key="1">
    <citation type="submission" date="2022-03" db="EMBL/GenBank/DDBJ databases">
        <title>Aurantimonas Liuensis sp. Nov., isolated from the hadal seawater of the Mariana Trench.</title>
        <authorList>
            <person name="Liu R."/>
        </authorList>
    </citation>
    <scope>NUCLEOTIDE SEQUENCE</scope>
    <source>
        <strain evidence="2">LRZ36</strain>
    </source>
</reference>
<dbReference type="Proteomes" id="UP001155220">
    <property type="component" value="Unassembled WGS sequence"/>
</dbReference>
<proteinExistence type="predicted"/>
<keyword evidence="3" id="KW-1185">Reference proteome</keyword>
<keyword evidence="1" id="KW-0732">Signal</keyword>